<dbReference type="SUPFAM" id="SSF55174">
    <property type="entry name" value="Alpha-L RNA-binding motif"/>
    <property type="match status" value="1"/>
</dbReference>
<evidence type="ECO:0000256" key="1">
    <source>
        <dbReference type="ARBA" id="ARBA00007465"/>
    </source>
</evidence>
<evidence type="ECO:0000256" key="3">
    <source>
        <dbReference type="ARBA" id="ARBA00022884"/>
    </source>
</evidence>
<keyword evidence="4 7" id="KW-0689">Ribosomal protein</keyword>
<comment type="caution">
    <text evidence="11">The sequence shown here is derived from an EMBL/GenBank/DDBJ whole genome shotgun (WGS) entry which is preliminary data.</text>
</comment>
<dbReference type="SMART" id="SM01390">
    <property type="entry name" value="Ribosomal_S4"/>
    <property type="match status" value="1"/>
</dbReference>
<dbReference type="NCBIfam" id="TIGR01017">
    <property type="entry name" value="rpsD_bact"/>
    <property type="match status" value="1"/>
</dbReference>
<evidence type="ECO:0000256" key="6">
    <source>
        <dbReference type="ARBA" id="ARBA00035254"/>
    </source>
</evidence>
<dbReference type="InterPro" id="IPR001912">
    <property type="entry name" value="Ribosomal_uS4_N"/>
</dbReference>
<dbReference type="InterPro" id="IPR002942">
    <property type="entry name" value="S4_RNA-bd"/>
</dbReference>
<dbReference type="EMBL" id="MFAV01000046">
    <property type="protein sequence ID" value="OGD85743.1"/>
    <property type="molecule type" value="Genomic_DNA"/>
</dbReference>
<dbReference type="GO" id="GO:0003735">
    <property type="term" value="F:structural constituent of ribosome"/>
    <property type="evidence" value="ECO:0007669"/>
    <property type="project" value="InterPro"/>
</dbReference>
<reference evidence="11 12" key="1">
    <citation type="journal article" date="2016" name="Nat. Commun.">
        <title>Thousands of microbial genomes shed light on interconnected biogeochemical processes in an aquifer system.</title>
        <authorList>
            <person name="Anantharaman K."/>
            <person name="Brown C.T."/>
            <person name="Hug L.A."/>
            <person name="Sharon I."/>
            <person name="Castelle C.J."/>
            <person name="Probst A.J."/>
            <person name="Thomas B.C."/>
            <person name="Singh A."/>
            <person name="Wilkins M.J."/>
            <person name="Karaoz U."/>
            <person name="Brodie E.L."/>
            <person name="Williams K.H."/>
            <person name="Hubbard S.S."/>
            <person name="Banfield J.F."/>
        </authorList>
    </citation>
    <scope>NUCLEOTIDE SEQUENCE [LARGE SCALE GENOMIC DNA]</scope>
</reference>
<comment type="function">
    <text evidence="7">With S5 and S12 plays an important role in translational accuracy.</text>
</comment>
<gene>
    <name evidence="7" type="primary">rpsD</name>
    <name evidence="11" type="ORF">A2Z23_01580</name>
</gene>
<dbReference type="HAMAP" id="MF_01306_B">
    <property type="entry name" value="Ribosomal_uS4_B"/>
    <property type="match status" value="1"/>
</dbReference>
<evidence type="ECO:0000256" key="2">
    <source>
        <dbReference type="ARBA" id="ARBA00022730"/>
    </source>
</evidence>
<dbReference type="NCBIfam" id="NF003717">
    <property type="entry name" value="PRK05327.1"/>
    <property type="match status" value="1"/>
</dbReference>
<comment type="similarity">
    <text evidence="1 7 8">Belongs to the universal ribosomal protein uS4 family.</text>
</comment>
<evidence type="ECO:0000259" key="9">
    <source>
        <dbReference type="SMART" id="SM00363"/>
    </source>
</evidence>
<dbReference type="AlphaFoldDB" id="A0A1F5G1I3"/>
<dbReference type="PANTHER" id="PTHR11831">
    <property type="entry name" value="30S 40S RIBOSOMAL PROTEIN"/>
    <property type="match status" value="1"/>
</dbReference>
<accession>A0A1F5G1I3</accession>
<dbReference type="GO" id="GO:0006412">
    <property type="term" value="P:translation"/>
    <property type="evidence" value="ECO:0007669"/>
    <property type="project" value="UniProtKB-UniRule"/>
</dbReference>
<evidence type="ECO:0000256" key="5">
    <source>
        <dbReference type="ARBA" id="ARBA00023274"/>
    </source>
</evidence>
<proteinExistence type="inferred from homology"/>
<dbReference type="Gene3D" id="1.10.1050.10">
    <property type="entry name" value="Ribosomal Protein S4 Delta 41, Chain A, domain 1"/>
    <property type="match status" value="1"/>
</dbReference>
<feature type="domain" description="RNA-binding S4" evidence="9">
    <location>
        <begin position="93"/>
        <end position="157"/>
    </location>
</feature>
<evidence type="ECO:0000313" key="12">
    <source>
        <dbReference type="Proteomes" id="UP000176628"/>
    </source>
</evidence>
<comment type="subunit">
    <text evidence="7">Part of the 30S ribosomal subunit. Contacts protein S5. The interaction surface between S4 and S5 is involved in control of translational fidelity.</text>
</comment>
<dbReference type="Proteomes" id="UP000176628">
    <property type="component" value="Unassembled WGS sequence"/>
</dbReference>
<name>A0A1F5G1I3_9BACT</name>
<feature type="domain" description="Small ribosomal subunit protein uS4 N-terminal" evidence="10">
    <location>
        <begin position="3"/>
        <end position="92"/>
    </location>
</feature>
<dbReference type="InterPro" id="IPR005709">
    <property type="entry name" value="Ribosomal_uS4_bac-type"/>
</dbReference>
<keyword evidence="5 7" id="KW-0687">Ribonucleoprotein</keyword>
<dbReference type="SMART" id="SM00363">
    <property type="entry name" value="S4"/>
    <property type="match status" value="1"/>
</dbReference>
<dbReference type="GO" id="GO:0015935">
    <property type="term" value="C:small ribosomal subunit"/>
    <property type="evidence" value="ECO:0007669"/>
    <property type="project" value="InterPro"/>
</dbReference>
<dbReference type="GO" id="GO:0042274">
    <property type="term" value="P:ribosomal small subunit biogenesis"/>
    <property type="evidence" value="ECO:0007669"/>
    <property type="project" value="TreeGrafter"/>
</dbReference>
<dbReference type="Pfam" id="PF01479">
    <property type="entry name" value="S4"/>
    <property type="match status" value="1"/>
</dbReference>
<evidence type="ECO:0000256" key="4">
    <source>
        <dbReference type="ARBA" id="ARBA00022980"/>
    </source>
</evidence>
<dbReference type="Gene3D" id="3.10.290.10">
    <property type="entry name" value="RNA-binding S4 domain"/>
    <property type="match status" value="1"/>
</dbReference>
<dbReference type="InterPro" id="IPR018079">
    <property type="entry name" value="Ribosomal_uS4_CS"/>
</dbReference>
<dbReference type="InterPro" id="IPR036986">
    <property type="entry name" value="S4_RNA-bd_sf"/>
</dbReference>
<dbReference type="CDD" id="cd00165">
    <property type="entry name" value="S4"/>
    <property type="match status" value="1"/>
</dbReference>
<dbReference type="GO" id="GO:0019843">
    <property type="term" value="F:rRNA binding"/>
    <property type="evidence" value="ECO:0007669"/>
    <property type="project" value="UniProtKB-UniRule"/>
</dbReference>
<dbReference type="InterPro" id="IPR022801">
    <property type="entry name" value="Ribosomal_uS4"/>
</dbReference>
<comment type="function">
    <text evidence="7">One of the primary rRNA binding proteins, it binds directly to 16S rRNA where it nucleates assembly of the body of the 30S subunit.</text>
</comment>
<evidence type="ECO:0000256" key="8">
    <source>
        <dbReference type="RuleBase" id="RU003699"/>
    </source>
</evidence>
<protein>
    <recommendedName>
        <fullName evidence="6 7">Small ribosomal subunit protein uS4</fullName>
    </recommendedName>
</protein>
<dbReference type="Pfam" id="PF00163">
    <property type="entry name" value="Ribosomal_S4"/>
    <property type="match status" value="1"/>
</dbReference>
<keyword evidence="2 7" id="KW-0699">rRNA-binding</keyword>
<dbReference type="PANTHER" id="PTHR11831:SF4">
    <property type="entry name" value="SMALL RIBOSOMAL SUBUNIT PROTEIN US4M"/>
    <property type="match status" value="1"/>
</dbReference>
<sequence>MARYTGPKHKLCRREGIPLCGSVKCPVHTRTNPPGQHGPKGRRRLSAFGQQLREKQKAKRIYGVLERQFRRYVREAQKAKGKTGEVLLQLLETRLDNVLYRMGFAPTRSSSRQLVSHGHVLVDEKKVDIPSYNLKPNQIVTFRDQSLKIPLVQENLSKTKKEKPPTWLEKKGPVGKILRLPEREEIGEPINEQFIVEFYSR</sequence>
<keyword evidence="3 7" id="KW-0694">RNA-binding</keyword>
<organism evidence="11 12">
    <name type="scientific">Candidatus Curtissbacteria bacterium RBG_16_39_7</name>
    <dbReference type="NCBI Taxonomy" id="1797707"/>
    <lineage>
        <taxon>Bacteria</taxon>
        <taxon>Candidatus Curtissiibacteriota</taxon>
    </lineage>
</organism>
<evidence type="ECO:0000313" key="11">
    <source>
        <dbReference type="EMBL" id="OGD85743.1"/>
    </source>
</evidence>
<dbReference type="PROSITE" id="PS00632">
    <property type="entry name" value="RIBOSOMAL_S4"/>
    <property type="match status" value="1"/>
</dbReference>
<evidence type="ECO:0000259" key="10">
    <source>
        <dbReference type="SMART" id="SM01390"/>
    </source>
</evidence>
<dbReference type="PROSITE" id="PS50889">
    <property type="entry name" value="S4"/>
    <property type="match status" value="1"/>
</dbReference>
<dbReference type="FunFam" id="3.10.290.10:FF:000001">
    <property type="entry name" value="30S ribosomal protein S4"/>
    <property type="match status" value="1"/>
</dbReference>
<evidence type="ECO:0000256" key="7">
    <source>
        <dbReference type="HAMAP-Rule" id="MF_01306"/>
    </source>
</evidence>